<feature type="compositionally biased region" description="Low complexity" evidence="1">
    <location>
        <begin position="30"/>
        <end position="40"/>
    </location>
</feature>
<keyword evidence="2" id="KW-0732">Signal</keyword>
<gene>
    <name evidence="3" type="ORF">F384_27060</name>
</gene>
<dbReference type="OrthoDB" id="6625965at2"/>
<sequence>MKKAIFGLLVLLPFITSAESLDPNDFYAQQPAQNHQQPAASEQPVDTDNSGDQTAAIVLNLESYKPLGNFVVPQGVERPFIGLINSKIFILSEQPDKRLAGLWIGRSQDGREALCGYLNNSMQVRKCYYILYRE</sequence>
<feature type="chain" id="PRO_5002509364" evidence="2">
    <location>
        <begin position="19"/>
        <end position="134"/>
    </location>
</feature>
<organism evidence="3 4">
    <name type="scientific">Citrobacter amalonaticus Y19</name>
    <dbReference type="NCBI Taxonomy" id="1261127"/>
    <lineage>
        <taxon>Bacteria</taxon>
        <taxon>Pseudomonadati</taxon>
        <taxon>Pseudomonadota</taxon>
        <taxon>Gammaproteobacteria</taxon>
        <taxon>Enterobacterales</taxon>
        <taxon>Enterobacteriaceae</taxon>
        <taxon>Citrobacter</taxon>
    </lineage>
</organism>
<evidence type="ECO:0000313" key="4">
    <source>
        <dbReference type="Proteomes" id="UP000034085"/>
    </source>
</evidence>
<accession>A0A0F6RIP7</accession>
<evidence type="ECO:0000256" key="2">
    <source>
        <dbReference type="SAM" id="SignalP"/>
    </source>
</evidence>
<reference evidence="3 4" key="1">
    <citation type="submission" date="2015-03" db="EMBL/GenBank/DDBJ databases">
        <title>Complete genome sequence of Citrobacter amalonaticus Y19.</title>
        <authorList>
            <person name="Park S."/>
        </authorList>
    </citation>
    <scope>NUCLEOTIDE SEQUENCE [LARGE SCALE GENOMIC DNA]</scope>
    <source>
        <strain evidence="3 4">Y19</strain>
        <plasmid evidence="4">Plasmid</plasmid>
    </source>
</reference>
<feature type="region of interest" description="Disordered" evidence="1">
    <location>
        <begin position="30"/>
        <end position="51"/>
    </location>
</feature>
<protein>
    <submittedName>
        <fullName evidence="3">Uncharacterized protein</fullName>
    </submittedName>
</protein>
<feature type="signal peptide" evidence="2">
    <location>
        <begin position="1"/>
        <end position="18"/>
    </location>
</feature>
<dbReference type="PATRIC" id="fig|1261127.3.peg.5616"/>
<evidence type="ECO:0000256" key="1">
    <source>
        <dbReference type="SAM" id="MobiDB-lite"/>
    </source>
</evidence>
<dbReference type="AlphaFoldDB" id="A0A0F6RIP7"/>
<keyword evidence="3" id="KW-0614">Plasmid</keyword>
<dbReference type="RefSeq" id="WP_046499177.1">
    <property type="nucleotide sequence ID" value="NZ_CP011133.1"/>
</dbReference>
<proteinExistence type="predicted"/>
<dbReference type="KEGG" id="cama:F384_27060"/>
<name>A0A0F6RIP7_CITAM</name>
<dbReference type="Proteomes" id="UP000034085">
    <property type="component" value="Plasmid"/>
</dbReference>
<evidence type="ECO:0000313" key="3">
    <source>
        <dbReference type="EMBL" id="AKE62210.1"/>
    </source>
</evidence>
<dbReference type="EMBL" id="CP011133">
    <property type="protein sequence ID" value="AKE62210.1"/>
    <property type="molecule type" value="Genomic_DNA"/>
</dbReference>
<geneLocation type="plasmid" evidence="3">
    <name>unnamed</name>
</geneLocation>
<dbReference type="HOGENOM" id="CLU_1892476_0_0_6"/>